<protein>
    <submittedName>
        <fullName evidence="2">Putative Cell division cycle protein</fullName>
    </submittedName>
</protein>
<dbReference type="AlphaFoldDB" id="A0A0K9NIB2"/>
<dbReference type="OMA" id="TFPDPNF"/>
<name>A0A0K9NIB2_ZOSMR</name>
<keyword evidence="2" id="KW-0132">Cell division</keyword>
<dbReference type="GO" id="GO:0051301">
    <property type="term" value="P:cell division"/>
    <property type="evidence" value="ECO:0007669"/>
    <property type="project" value="UniProtKB-KW"/>
</dbReference>
<dbReference type="Proteomes" id="UP000036987">
    <property type="component" value="Unassembled WGS sequence"/>
</dbReference>
<organism evidence="2 3">
    <name type="scientific">Zostera marina</name>
    <name type="common">Eelgrass</name>
    <dbReference type="NCBI Taxonomy" id="29655"/>
    <lineage>
        <taxon>Eukaryota</taxon>
        <taxon>Viridiplantae</taxon>
        <taxon>Streptophyta</taxon>
        <taxon>Embryophyta</taxon>
        <taxon>Tracheophyta</taxon>
        <taxon>Spermatophyta</taxon>
        <taxon>Magnoliopsida</taxon>
        <taxon>Liliopsida</taxon>
        <taxon>Zosteraceae</taxon>
        <taxon>Zostera</taxon>
    </lineage>
</organism>
<dbReference type="STRING" id="29655.A0A0K9NIB2"/>
<dbReference type="Pfam" id="PF07065">
    <property type="entry name" value="D123"/>
    <property type="match status" value="1"/>
</dbReference>
<evidence type="ECO:0000313" key="3">
    <source>
        <dbReference type="Proteomes" id="UP000036987"/>
    </source>
</evidence>
<dbReference type="PANTHER" id="PTHR15323">
    <property type="entry name" value="D123 PROTEIN"/>
    <property type="match status" value="1"/>
</dbReference>
<reference evidence="3" key="1">
    <citation type="journal article" date="2016" name="Nature">
        <title>The genome of the seagrass Zostera marina reveals angiosperm adaptation to the sea.</title>
        <authorList>
            <person name="Olsen J.L."/>
            <person name="Rouze P."/>
            <person name="Verhelst B."/>
            <person name="Lin Y.-C."/>
            <person name="Bayer T."/>
            <person name="Collen J."/>
            <person name="Dattolo E."/>
            <person name="De Paoli E."/>
            <person name="Dittami S."/>
            <person name="Maumus F."/>
            <person name="Michel G."/>
            <person name="Kersting A."/>
            <person name="Lauritano C."/>
            <person name="Lohaus R."/>
            <person name="Toepel M."/>
            <person name="Tonon T."/>
            <person name="Vanneste K."/>
            <person name="Amirebrahimi M."/>
            <person name="Brakel J."/>
            <person name="Bostroem C."/>
            <person name="Chovatia M."/>
            <person name="Grimwood J."/>
            <person name="Jenkins J.W."/>
            <person name="Jueterbock A."/>
            <person name="Mraz A."/>
            <person name="Stam W.T."/>
            <person name="Tice H."/>
            <person name="Bornberg-Bauer E."/>
            <person name="Green P.J."/>
            <person name="Pearson G.A."/>
            <person name="Procaccini G."/>
            <person name="Duarte C.M."/>
            <person name="Schmutz J."/>
            <person name="Reusch T.B.H."/>
            <person name="Van de Peer Y."/>
        </authorList>
    </citation>
    <scope>NUCLEOTIDE SEQUENCE [LARGE SCALE GENOMIC DNA]</scope>
    <source>
        <strain evidence="3">cv. Finnish</strain>
    </source>
</reference>
<evidence type="ECO:0000256" key="1">
    <source>
        <dbReference type="ARBA" id="ARBA00011047"/>
    </source>
</evidence>
<comment type="caution">
    <text evidence="2">The sequence shown here is derived from an EMBL/GenBank/DDBJ whole genome shotgun (WGS) entry which is preliminary data.</text>
</comment>
<accession>A0A0K9NIB2</accession>
<dbReference type="PANTHER" id="PTHR15323:SF6">
    <property type="entry name" value="CELL DIVISION CYCLE PROTEIN 123 HOMOLOG"/>
    <property type="match status" value="1"/>
</dbReference>
<dbReference type="OrthoDB" id="360540at2759"/>
<dbReference type="GO" id="GO:0005737">
    <property type="term" value="C:cytoplasm"/>
    <property type="evidence" value="ECO:0000318"/>
    <property type="project" value="GO_Central"/>
</dbReference>
<comment type="similarity">
    <text evidence="1">Belongs to the CDC123 family.</text>
</comment>
<keyword evidence="2" id="KW-0131">Cell cycle</keyword>
<keyword evidence="3" id="KW-1185">Reference proteome</keyword>
<evidence type="ECO:0000313" key="2">
    <source>
        <dbReference type="EMBL" id="KMZ56363.1"/>
    </source>
</evidence>
<dbReference type="InterPro" id="IPR009772">
    <property type="entry name" value="CDC123"/>
</dbReference>
<sequence length="341" mass="38836">MLKEELFRCQIQEWYPNFKSDSIQTLIHRLPHSFIDYLLQDDAPFVLPTSISGHDPLPRNTGGSLPSDPDYISFFPSSDSDDEDGTFSAPSFPDLELEVQNSIAILGGAVFPKLNWSSPKDAASMGVGASLKCTSFCEIALLLKSSDSIIHDLCYAVDSCSDATNLTPIMQFPFHLALRKWYGVFRPEMEFRCFVFGRKLVGISQREVTTFYPVLVKKRNELSVKIKEFFEEIILPRFGSDDYTFDVYVKDNDRVKLLDFNPWGAYTLSMLFDWEELELERSVVETEFRVVESHCAVRPGLKTAVPFDYLETGEGSGWDEVLKRAIVAEKLQQQQQQQQVS</sequence>
<gene>
    <name evidence="2" type="ORF">ZOSMA_96G00370</name>
</gene>
<proteinExistence type="inferred from homology"/>
<dbReference type="EMBL" id="LFYR01002199">
    <property type="protein sequence ID" value="KMZ56363.1"/>
    <property type="molecule type" value="Genomic_DNA"/>
</dbReference>